<dbReference type="GO" id="GO:0004571">
    <property type="term" value="F:mannosyl-oligosaccharide 1,2-alpha-mannosidase activity"/>
    <property type="evidence" value="ECO:0007669"/>
    <property type="project" value="InterPro"/>
</dbReference>
<proteinExistence type="predicted"/>
<feature type="region of interest" description="Disordered" evidence="1">
    <location>
        <begin position="1"/>
        <end position="22"/>
    </location>
</feature>
<name>A0A8J2NNR9_9HEXA</name>
<reference evidence="2" key="1">
    <citation type="submission" date="2021-06" db="EMBL/GenBank/DDBJ databases">
        <authorList>
            <person name="Hodson N. C."/>
            <person name="Mongue J. A."/>
            <person name="Jaron S. K."/>
        </authorList>
    </citation>
    <scope>NUCLEOTIDE SEQUENCE</scope>
</reference>
<dbReference type="GO" id="GO:0016020">
    <property type="term" value="C:membrane"/>
    <property type="evidence" value="ECO:0007669"/>
    <property type="project" value="InterPro"/>
</dbReference>
<dbReference type="Pfam" id="PF01532">
    <property type="entry name" value="Glyco_hydro_47"/>
    <property type="match status" value="1"/>
</dbReference>
<protein>
    <submittedName>
        <fullName evidence="2">Uncharacterized protein</fullName>
    </submittedName>
</protein>
<dbReference type="GO" id="GO:0005509">
    <property type="term" value="F:calcium ion binding"/>
    <property type="evidence" value="ECO:0007669"/>
    <property type="project" value="InterPro"/>
</dbReference>
<accession>A0A8J2NNR9</accession>
<feature type="non-terminal residue" evidence="2">
    <location>
        <position position="1"/>
    </location>
</feature>
<evidence type="ECO:0000313" key="2">
    <source>
        <dbReference type="EMBL" id="CAG7681946.1"/>
    </source>
</evidence>
<dbReference type="EMBL" id="CAJVCH010016823">
    <property type="protein sequence ID" value="CAG7681946.1"/>
    <property type="molecule type" value="Genomic_DNA"/>
</dbReference>
<organism evidence="2 3">
    <name type="scientific">Allacma fusca</name>
    <dbReference type="NCBI Taxonomy" id="39272"/>
    <lineage>
        <taxon>Eukaryota</taxon>
        <taxon>Metazoa</taxon>
        <taxon>Ecdysozoa</taxon>
        <taxon>Arthropoda</taxon>
        <taxon>Hexapoda</taxon>
        <taxon>Collembola</taxon>
        <taxon>Symphypleona</taxon>
        <taxon>Sminthuridae</taxon>
        <taxon>Allacma</taxon>
    </lineage>
</organism>
<keyword evidence="3" id="KW-1185">Reference proteome</keyword>
<sequence length="53" mass="6007">MFALGSVTDPKSPADGNRDRDMEIGQNFTNTCHESYIRSETHIGPEIFRFTDT</sequence>
<dbReference type="Proteomes" id="UP000708208">
    <property type="component" value="Unassembled WGS sequence"/>
</dbReference>
<dbReference type="InterPro" id="IPR001382">
    <property type="entry name" value="Glyco_hydro_47"/>
</dbReference>
<comment type="caution">
    <text evidence="2">The sequence shown here is derived from an EMBL/GenBank/DDBJ whole genome shotgun (WGS) entry which is preliminary data.</text>
</comment>
<evidence type="ECO:0000256" key="1">
    <source>
        <dbReference type="SAM" id="MobiDB-lite"/>
    </source>
</evidence>
<dbReference type="AlphaFoldDB" id="A0A8J2NNR9"/>
<dbReference type="OrthoDB" id="8118055at2759"/>
<gene>
    <name evidence="2" type="ORF">AFUS01_LOCUS2871</name>
</gene>
<evidence type="ECO:0000313" key="3">
    <source>
        <dbReference type="Proteomes" id="UP000708208"/>
    </source>
</evidence>